<dbReference type="InterPro" id="IPR010982">
    <property type="entry name" value="Lambda_DNA-bd_dom_sf"/>
</dbReference>
<evidence type="ECO:0008006" key="5">
    <source>
        <dbReference type="Google" id="ProtNLM"/>
    </source>
</evidence>
<dbReference type="Proteomes" id="UP000029738">
    <property type="component" value="Unassembled WGS sequence"/>
</dbReference>
<dbReference type="Pfam" id="PF13413">
    <property type="entry name" value="HTH_25"/>
    <property type="match status" value="1"/>
</dbReference>
<comment type="caution">
    <text evidence="3">The sequence shown here is derived from an EMBL/GenBank/DDBJ whole genome shotgun (WGS) entry which is preliminary data.</text>
</comment>
<evidence type="ECO:0000313" key="3">
    <source>
        <dbReference type="EMBL" id="KIE09310.1"/>
    </source>
</evidence>
<sequence>MATTSLYLLQSPGHPAIEISQDELRSLLDGIETELHQSKVYRRALAMMQQLLGSSAEQAQALFQSIGREAIGLAFRQFVQHAQKVEDENNQPENNYQTDNNNIEIVATLSEEAEVVDFTPCLTDVRAHEKESVETNIQNDFPSKPEVVQTLENQPAKKKQNRWFGNKKPTKAELAEQKAQQRIESLRQVGQKLRQVRELQGLSLNQLHVYTHVPIYQMAAIEEGNWDALAEDVYVRGFIRVMGNALGLDGASLAASLPVPEPTKLVLPTSYQSQLQSSNLGFGIKPVHLYVGYAALVAGSLGGLSIMSQQANANASMDTGEVPASSSVKQSLRDEKPTSKPGLQSSTAGIAVGSDIAPPEAL</sequence>
<feature type="region of interest" description="Disordered" evidence="1">
    <location>
        <begin position="317"/>
        <end position="362"/>
    </location>
</feature>
<dbReference type="GO" id="GO:0003677">
    <property type="term" value="F:DNA binding"/>
    <property type="evidence" value="ECO:0007669"/>
    <property type="project" value="InterPro"/>
</dbReference>
<gene>
    <name evidence="3" type="ORF">DA73_0233610</name>
    <name evidence="2" type="ORF">DA73_0400005305</name>
</gene>
<reference evidence="3" key="1">
    <citation type="journal article" date="2015" name="Genome Announc.">
        <title>Draft Genome Sequence of Tolypothrix boutellei Strain VB521301.</title>
        <authorList>
            <person name="Chandrababunaidu M.M."/>
            <person name="Singh D."/>
            <person name="Sen D."/>
            <person name="Bhan S."/>
            <person name="Das S."/>
            <person name="Gupta A."/>
            <person name="Adhikary S.P."/>
            <person name="Tripathy S."/>
        </authorList>
    </citation>
    <scope>NUCLEOTIDE SEQUENCE</scope>
    <source>
        <strain evidence="3">VB521301</strain>
    </source>
</reference>
<name>A0A0C1RAG6_9CYAN</name>
<keyword evidence="4" id="KW-1185">Reference proteome</keyword>
<dbReference type="Gene3D" id="1.10.260.40">
    <property type="entry name" value="lambda repressor-like DNA-binding domains"/>
    <property type="match status" value="1"/>
</dbReference>
<organism evidence="3">
    <name type="scientific">Tolypothrix bouteillei VB521301</name>
    <dbReference type="NCBI Taxonomy" id="1479485"/>
    <lineage>
        <taxon>Bacteria</taxon>
        <taxon>Bacillati</taxon>
        <taxon>Cyanobacteriota</taxon>
        <taxon>Cyanophyceae</taxon>
        <taxon>Nostocales</taxon>
        <taxon>Tolypothrichaceae</taxon>
        <taxon>Tolypothrix</taxon>
    </lineage>
</organism>
<accession>A0A0C1RAG6</accession>
<dbReference type="PANTHER" id="PTHR34475">
    <property type="match status" value="1"/>
</dbReference>
<dbReference type="STRING" id="1479485.DA73_0233610"/>
<reference evidence="2" key="2">
    <citation type="submission" date="2019-11" db="EMBL/GenBank/DDBJ databases">
        <title>Improved Assembly of Tolypothrix boutellei genome.</title>
        <authorList>
            <person name="Sarangi A.N."/>
            <person name="Mukherjee M."/>
            <person name="Ghosh S."/>
            <person name="Singh D."/>
            <person name="Das A."/>
            <person name="Kant S."/>
            <person name="Prusty A."/>
            <person name="Tripathy S."/>
        </authorList>
    </citation>
    <scope>NUCLEOTIDE SEQUENCE</scope>
    <source>
        <strain evidence="2">VB521301</strain>
    </source>
</reference>
<dbReference type="InterPro" id="IPR050400">
    <property type="entry name" value="Bact_Cytoskel_RodZ"/>
</dbReference>
<evidence type="ECO:0000256" key="1">
    <source>
        <dbReference type="SAM" id="MobiDB-lite"/>
    </source>
</evidence>
<dbReference type="PANTHER" id="PTHR34475:SF1">
    <property type="entry name" value="CYTOSKELETON PROTEIN RODZ"/>
    <property type="match status" value="1"/>
</dbReference>
<dbReference type="OrthoDB" id="528021at2"/>
<evidence type="ECO:0000313" key="2">
    <source>
        <dbReference type="EMBL" id="KAF3884941.1"/>
    </source>
</evidence>
<evidence type="ECO:0000313" key="4">
    <source>
        <dbReference type="Proteomes" id="UP000029738"/>
    </source>
</evidence>
<protein>
    <recommendedName>
        <fullName evidence="5">Helix-turn-helix domain-containing protein</fullName>
    </recommendedName>
</protein>
<proteinExistence type="predicted"/>
<dbReference type="EMBL" id="JHEG04000001">
    <property type="protein sequence ID" value="KAF3884941.1"/>
    <property type="molecule type" value="Genomic_DNA"/>
</dbReference>
<dbReference type="AlphaFoldDB" id="A0A0C1RAG6"/>
<dbReference type="RefSeq" id="WP_038089027.1">
    <property type="nucleotide sequence ID" value="NZ_JHEG04000001.1"/>
</dbReference>
<dbReference type="EMBL" id="JHEG02000058">
    <property type="protein sequence ID" value="KIE09310.1"/>
    <property type="molecule type" value="Genomic_DNA"/>
</dbReference>